<evidence type="ECO:0000313" key="2">
    <source>
        <dbReference type="Proteomes" id="UP000270296"/>
    </source>
</evidence>
<evidence type="ECO:0000313" key="1">
    <source>
        <dbReference type="EMBL" id="VDP22703.1"/>
    </source>
</evidence>
<dbReference type="WBParaSite" id="SBAD_0000969401-mRNA-1">
    <property type="protein sequence ID" value="SBAD_0000969401-mRNA-1"/>
    <property type="gene ID" value="SBAD_0000969401"/>
</dbReference>
<dbReference type="AlphaFoldDB" id="A0A183J0G2"/>
<accession>A0A183J0G2</accession>
<evidence type="ECO:0000313" key="3">
    <source>
        <dbReference type="WBParaSite" id="SBAD_0000969401-mRNA-1"/>
    </source>
</evidence>
<reference evidence="1 2" key="2">
    <citation type="submission" date="2018-11" db="EMBL/GenBank/DDBJ databases">
        <authorList>
            <consortium name="Pathogen Informatics"/>
        </authorList>
    </citation>
    <scope>NUCLEOTIDE SEQUENCE [LARGE SCALE GENOMIC DNA]</scope>
</reference>
<sequence length="174" mass="19737">MFRSALEELVTHKNACDLLSESEKVRIFETAVFLASEEYCANSKHAKTAHTRASPPCHSRSSQPQLTNFQMLRQAMPVCLCKSVVQQFIVFSVMLLNDKFVHQFYVNPVCTLLQARVLLSSKFRVLPSAEEYRGQEHPPGSLLFAKPPISCLPQPFQDNPGEKFPRVNSRVITR</sequence>
<gene>
    <name evidence="1" type="ORF">SBAD_LOCUS9360</name>
</gene>
<organism evidence="3">
    <name type="scientific">Soboliphyme baturini</name>
    <dbReference type="NCBI Taxonomy" id="241478"/>
    <lineage>
        <taxon>Eukaryota</taxon>
        <taxon>Metazoa</taxon>
        <taxon>Ecdysozoa</taxon>
        <taxon>Nematoda</taxon>
        <taxon>Enoplea</taxon>
        <taxon>Dorylaimia</taxon>
        <taxon>Dioctophymatida</taxon>
        <taxon>Dioctophymatoidea</taxon>
        <taxon>Soboliphymatidae</taxon>
        <taxon>Soboliphyme</taxon>
    </lineage>
</organism>
<dbReference type="Proteomes" id="UP000270296">
    <property type="component" value="Unassembled WGS sequence"/>
</dbReference>
<proteinExistence type="predicted"/>
<dbReference type="EMBL" id="UZAM01012619">
    <property type="protein sequence ID" value="VDP22703.1"/>
    <property type="molecule type" value="Genomic_DNA"/>
</dbReference>
<keyword evidence="2" id="KW-1185">Reference proteome</keyword>
<name>A0A183J0G2_9BILA</name>
<protein>
    <submittedName>
        <fullName evidence="3">RGS domain-containing protein</fullName>
    </submittedName>
</protein>
<reference evidence="3" key="1">
    <citation type="submission" date="2016-06" db="UniProtKB">
        <authorList>
            <consortium name="WormBaseParasite"/>
        </authorList>
    </citation>
    <scope>IDENTIFICATION</scope>
</reference>